<evidence type="ECO:0000313" key="3">
    <source>
        <dbReference type="WBParaSite" id="MCU_001924-RC"/>
    </source>
</evidence>
<dbReference type="GO" id="GO:0005634">
    <property type="term" value="C:nucleus"/>
    <property type="evidence" value="ECO:0007669"/>
    <property type="project" value="UniProtKB-UniRule"/>
</dbReference>
<dbReference type="SMART" id="SM00398">
    <property type="entry name" value="HMG"/>
    <property type="match status" value="1"/>
</dbReference>
<keyword evidence="1" id="KW-0238">DNA-binding</keyword>
<feature type="domain" description="HMG box" evidence="2">
    <location>
        <begin position="110"/>
        <end position="177"/>
    </location>
</feature>
<proteinExistence type="predicted"/>
<accession>A0A5K3ENX2</accession>
<sequence length="220" mass="24426">MDKVLSGLSLLKFSKLTSVFFRPVVSQSSKSHVFPAYVKLHFHEVKNCNPTLKAPEILKKLSEMYKATSPAELAKLNLGSRITTFVPKTSKEKMESRKKLTFARKHGLPKPQPLTGYMVFIHEKLSGNKGLSLQDMTAKLSDASKAWQNLPESNKEAYNMRASENKLSHLRDLKAWADENEIQFSKRSSVLASRLYAKHHGKAAAAAAAAKANSAKSPSK</sequence>
<evidence type="ECO:0000256" key="1">
    <source>
        <dbReference type="PROSITE-ProRule" id="PRU00267"/>
    </source>
</evidence>
<reference evidence="3" key="1">
    <citation type="submission" date="2019-11" db="UniProtKB">
        <authorList>
            <consortium name="WormBaseParasite"/>
        </authorList>
    </citation>
    <scope>IDENTIFICATION</scope>
</reference>
<feature type="DNA-binding region" description="HMG box" evidence="1">
    <location>
        <begin position="110"/>
        <end position="177"/>
    </location>
</feature>
<dbReference type="PROSITE" id="PS50118">
    <property type="entry name" value="HMG_BOX_2"/>
    <property type="match status" value="1"/>
</dbReference>
<dbReference type="AlphaFoldDB" id="A0A5K3ENX2"/>
<dbReference type="WBParaSite" id="MCU_001924-RC">
    <property type="protein sequence ID" value="MCU_001924-RC"/>
    <property type="gene ID" value="MCU_001924"/>
</dbReference>
<dbReference type="Gene3D" id="1.10.30.10">
    <property type="entry name" value="High mobility group box domain"/>
    <property type="match status" value="1"/>
</dbReference>
<dbReference type="SUPFAM" id="SSF47095">
    <property type="entry name" value="HMG-box"/>
    <property type="match status" value="2"/>
</dbReference>
<dbReference type="GO" id="GO:0003677">
    <property type="term" value="F:DNA binding"/>
    <property type="evidence" value="ECO:0007669"/>
    <property type="project" value="UniProtKB-UniRule"/>
</dbReference>
<dbReference type="InterPro" id="IPR036910">
    <property type="entry name" value="HMG_box_dom_sf"/>
</dbReference>
<keyword evidence="1" id="KW-0539">Nucleus</keyword>
<protein>
    <submittedName>
        <fullName evidence="3">HMG box domain-containing protein</fullName>
    </submittedName>
</protein>
<dbReference type="InterPro" id="IPR009071">
    <property type="entry name" value="HMG_box_dom"/>
</dbReference>
<organism evidence="3">
    <name type="scientific">Mesocestoides corti</name>
    <name type="common">Flatworm</name>
    <dbReference type="NCBI Taxonomy" id="53468"/>
    <lineage>
        <taxon>Eukaryota</taxon>
        <taxon>Metazoa</taxon>
        <taxon>Spiralia</taxon>
        <taxon>Lophotrochozoa</taxon>
        <taxon>Platyhelminthes</taxon>
        <taxon>Cestoda</taxon>
        <taxon>Eucestoda</taxon>
        <taxon>Cyclophyllidea</taxon>
        <taxon>Mesocestoididae</taxon>
        <taxon>Mesocestoides</taxon>
    </lineage>
</organism>
<evidence type="ECO:0000259" key="2">
    <source>
        <dbReference type="PROSITE" id="PS50118"/>
    </source>
</evidence>
<name>A0A5K3ENX2_MESCO</name>